<reference evidence="2" key="1">
    <citation type="journal article" date="2015" name="Nature">
        <title>Complex archaea that bridge the gap between prokaryotes and eukaryotes.</title>
        <authorList>
            <person name="Spang A."/>
            <person name="Saw J.H."/>
            <person name="Jorgensen S.L."/>
            <person name="Zaremba-Niedzwiedzka K."/>
            <person name="Martijn J."/>
            <person name="Lind A.E."/>
            <person name="van Eijk R."/>
            <person name="Schleper C."/>
            <person name="Guy L."/>
            <person name="Ettema T.J."/>
        </authorList>
    </citation>
    <scope>NUCLEOTIDE SEQUENCE</scope>
</reference>
<organism evidence="2">
    <name type="scientific">marine sediment metagenome</name>
    <dbReference type="NCBI Taxonomy" id="412755"/>
    <lineage>
        <taxon>unclassified sequences</taxon>
        <taxon>metagenomes</taxon>
        <taxon>ecological metagenomes</taxon>
    </lineage>
</organism>
<gene>
    <name evidence="2" type="ORF">LCGC14_2137070</name>
</gene>
<dbReference type="EMBL" id="LAZR01026934">
    <property type="protein sequence ID" value="KKL67230.1"/>
    <property type="molecule type" value="Genomic_DNA"/>
</dbReference>
<feature type="transmembrane region" description="Helical" evidence="1">
    <location>
        <begin position="96"/>
        <end position="123"/>
    </location>
</feature>
<feature type="transmembrane region" description="Helical" evidence="1">
    <location>
        <begin position="143"/>
        <end position="167"/>
    </location>
</feature>
<name>A0A0F9GCM6_9ZZZZ</name>
<keyword evidence="1" id="KW-0472">Membrane</keyword>
<evidence type="ECO:0000313" key="2">
    <source>
        <dbReference type="EMBL" id="KKL67230.1"/>
    </source>
</evidence>
<sequence length="172" mass="18007">MGAGKILILIGALLTLVSTFFFTFFEIIFTGTYASGLGFVFNIPTILSSADGYAITMGVEVMVVYILAIVYIVFILSGILQLVGLASRVVDIIGSILPIVVGVLILLINLGILNMLGYTQLFWEVPILDGVLPFNLAIGPTSLVAITSLGTYTLLAGGVLGLVGGIIGTSDF</sequence>
<feature type="transmembrane region" description="Helical" evidence="1">
    <location>
        <begin position="6"/>
        <end position="29"/>
    </location>
</feature>
<feature type="transmembrane region" description="Helical" evidence="1">
    <location>
        <begin position="62"/>
        <end position="84"/>
    </location>
</feature>
<accession>A0A0F9GCM6</accession>
<evidence type="ECO:0000256" key="1">
    <source>
        <dbReference type="SAM" id="Phobius"/>
    </source>
</evidence>
<dbReference type="AlphaFoldDB" id="A0A0F9GCM6"/>
<proteinExistence type="predicted"/>
<comment type="caution">
    <text evidence="2">The sequence shown here is derived from an EMBL/GenBank/DDBJ whole genome shotgun (WGS) entry which is preliminary data.</text>
</comment>
<keyword evidence="1" id="KW-0812">Transmembrane</keyword>
<protein>
    <submittedName>
        <fullName evidence="2">Uncharacterized protein</fullName>
    </submittedName>
</protein>
<keyword evidence="1" id="KW-1133">Transmembrane helix</keyword>